<proteinExistence type="predicted"/>
<dbReference type="PANTHER" id="PTHR46978">
    <property type="entry name" value="ZINC KNUCKLE (CCHC-TYPE) FAMILY PROTEIN"/>
    <property type="match status" value="1"/>
</dbReference>
<evidence type="ECO:0000313" key="3">
    <source>
        <dbReference type="Proteomes" id="UP001141253"/>
    </source>
</evidence>
<feature type="transmembrane region" description="Helical" evidence="1">
    <location>
        <begin position="63"/>
        <end position="81"/>
    </location>
</feature>
<keyword evidence="3" id="KW-1185">Reference proteome</keyword>
<comment type="caution">
    <text evidence="2">The sequence shown here is derived from an EMBL/GenBank/DDBJ whole genome shotgun (WGS) entry which is preliminary data.</text>
</comment>
<keyword evidence="1" id="KW-1133">Transmembrane helix</keyword>
<protein>
    <recommendedName>
        <fullName evidence="4">CCHC-type domain-containing protein</fullName>
    </recommendedName>
</protein>
<organism evidence="2 3">
    <name type="scientific">Salix suchowensis</name>
    <dbReference type="NCBI Taxonomy" id="1278906"/>
    <lineage>
        <taxon>Eukaryota</taxon>
        <taxon>Viridiplantae</taxon>
        <taxon>Streptophyta</taxon>
        <taxon>Embryophyta</taxon>
        <taxon>Tracheophyta</taxon>
        <taxon>Spermatophyta</taxon>
        <taxon>Magnoliopsida</taxon>
        <taxon>eudicotyledons</taxon>
        <taxon>Gunneridae</taxon>
        <taxon>Pentapetalae</taxon>
        <taxon>rosids</taxon>
        <taxon>fabids</taxon>
        <taxon>Malpighiales</taxon>
        <taxon>Salicaceae</taxon>
        <taxon>Saliceae</taxon>
        <taxon>Salix</taxon>
    </lineage>
</organism>
<name>A0ABQ8ZRZ1_9ROSI</name>
<reference evidence="2" key="2">
    <citation type="journal article" date="2023" name="Int. J. Mol. Sci.">
        <title>De Novo Assembly and Annotation of 11 Diverse Shrub Willow (Salix) Genomes Reveals Novel Gene Organization in Sex-Linked Regions.</title>
        <authorList>
            <person name="Hyden B."/>
            <person name="Feng K."/>
            <person name="Yates T.B."/>
            <person name="Jawdy S."/>
            <person name="Cereghino C."/>
            <person name="Smart L.B."/>
            <person name="Muchero W."/>
        </authorList>
    </citation>
    <scope>NUCLEOTIDE SEQUENCE</scope>
    <source>
        <tissue evidence="2">Shoot tip</tissue>
    </source>
</reference>
<evidence type="ECO:0000313" key="2">
    <source>
        <dbReference type="EMBL" id="KAJ6309390.1"/>
    </source>
</evidence>
<gene>
    <name evidence="2" type="ORF">OIU77_015192</name>
</gene>
<dbReference type="EMBL" id="JAPFFI010000026">
    <property type="protein sequence ID" value="KAJ6309390.1"/>
    <property type="molecule type" value="Genomic_DNA"/>
</dbReference>
<accession>A0ABQ8ZRZ1</accession>
<reference evidence="2" key="1">
    <citation type="submission" date="2022-10" db="EMBL/GenBank/DDBJ databases">
        <authorList>
            <person name="Hyden B.L."/>
            <person name="Feng K."/>
            <person name="Yates T."/>
            <person name="Jawdy S."/>
            <person name="Smart L.B."/>
            <person name="Muchero W."/>
        </authorList>
    </citation>
    <scope>NUCLEOTIDE SEQUENCE</scope>
    <source>
        <tissue evidence="2">Shoot tip</tissue>
    </source>
</reference>
<dbReference type="Proteomes" id="UP001141253">
    <property type="component" value="Unassembled WGS sequence"/>
</dbReference>
<keyword evidence="1" id="KW-0812">Transmembrane</keyword>
<evidence type="ECO:0000256" key="1">
    <source>
        <dbReference type="SAM" id="Phobius"/>
    </source>
</evidence>
<sequence>MVLNNVPRDEIALFARKVATVQKNCPDKYNITPQSSKICLKCGGSGHEMFSCLLMISRKYNATSARVLAIYVVLPLVLIVWDKFLATDVVNWVILVWSQLVVSSSHKPSLAVRIEASKARRSTDLKFFRPARNGSLSHQLSTGIKNFTRMFLVKNQATIMWSYDINLISWLDSALQGKSSALILTEQY</sequence>
<dbReference type="PANTHER" id="PTHR46978:SF1">
    <property type="entry name" value="ZINC KNUCKLE (CCHC-TYPE) FAMILY PROTEIN"/>
    <property type="match status" value="1"/>
</dbReference>
<evidence type="ECO:0008006" key="4">
    <source>
        <dbReference type="Google" id="ProtNLM"/>
    </source>
</evidence>
<keyword evidence="1" id="KW-0472">Membrane</keyword>